<feature type="region of interest" description="Disordered" evidence="14">
    <location>
        <begin position="1149"/>
        <end position="1212"/>
    </location>
</feature>
<evidence type="ECO:0000256" key="4">
    <source>
        <dbReference type="ARBA" id="ARBA00022553"/>
    </source>
</evidence>
<evidence type="ECO:0000313" key="19">
    <source>
        <dbReference type="RefSeq" id="XP_005731257.1"/>
    </source>
</evidence>
<feature type="compositionally biased region" description="Basic and acidic residues" evidence="14">
    <location>
        <begin position="847"/>
        <end position="867"/>
    </location>
</feature>
<feature type="domain" description="PDZ" evidence="17">
    <location>
        <begin position="1059"/>
        <end position="1141"/>
    </location>
</feature>
<dbReference type="GO" id="GO:0007165">
    <property type="term" value="P:signal transduction"/>
    <property type="evidence" value="ECO:0007669"/>
    <property type="project" value="TreeGrafter"/>
</dbReference>
<evidence type="ECO:0000256" key="1">
    <source>
        <dbReference type="ARBA" id="ARBA00004170"/>
    </source>
</evidence>
<dbReference type="CDD" id="cd06733">
    <property type="entry name" value="PDZ3_MAGI-1_3-like"/>
    <property type="match status" value="1"/>
</dbReference>
<feature type="region of interest" description="Disordered" evidence="14">
    <location>
        <begin position="1489"/>
        <end position="1508"/>
    </location>
</feature>
<dbReference type="PROSITE" id="PS01159">
    <property type="entry name" value="WW_DOMAIN_1"/>
    <property type="match status" value="2"/>
</dbReference>
<dbReference type="FunFam" id="2.30.42.10:FF:000015">
    <property type="entry name" value="Membrane associated guanylate kinase, WW and PDZ domain containing 1"/>
    <property type="match status" value="1"/>
</dbReference>
<feature type="compositionally biased region" description="Gly residues" evidence="14">
    <location>
        <begin position="1195"/>
        <end position="1212"/>
    </location>
</feature>
<evidence type="ECO:0000256" key="2">
    <source>
        <dbReference type="ARBA" id="ARBA00004435"/>
    </source>
</evidence>
<dbReference type="PROSITE" id="PS50020">
    <property type="entry name" value="WW_DOMAIN_2"/>
    <property type="match status" value="2"/>
</dbReference>
<feature type="region of interest" description="Disordered" evidence="14">
    <location>
        <begin position="1360"/>
        <end position="1401"/>
    </location>
</feature>
<dbReference type="GO" id="GO:0005524">
    <property type="term" value="F:ATP binding"/>
    <property type="evidence" value="ECO:0007669"/>
    <property type="project" value="UniProtKB-KW"/>
</dbReference>
<evidence type="ECO:0000256" key="3">
    <source>
        <dbReference type="ARBA" id="ARBA00022427"/>
    </source>
</evidence>
<feature type="compositionally biased region" description="Polar residues" evidence="14">
    <location>
        <begin position="1902"/>
        <end position="1915"/>
    </location>
</feature>
<dbReference type="PROSITE" id="PS50106">
    <property type="entry name" value="PDZ"/>
    <property type="match status" value="6"/>
</dbReference>
<feature type="region of interest" description="Disordered" evidence="14">
    <location>
        <begin position="350"/>
        <end position="382"/>
    </location>
</feature>
<dbReference type="Gene3D" id="3.30.63.10">
    <property type="entry name" value="Guanylate Kinase phosphate binding domain"/>
    <property type="match status" value="1"/>
</dbReference>
<dbReference type="CDD" id="cd06732">
    <property type="entry name" value="PDZ2_MAGI-1_3-like"/>
    <property type="match status" value="1"/>
</dbReference>
<dbReference type="FunFam" id="2.20.70.10:FF:000002">
    <property type="entry name" value="Membrane-associated guanylate kinase, WW and PDZ domain-containing protein 3 isoform 1"/>
    <property type="match status" value="1"/>
</dbReference>
<feature type="region of interest" description="Disordered" evidence="14">
    <location>
        <begin position="1817"/>
        <end position="1866"/>
    </location>
</feature>
<dbReference type="GO" id="GO:0016020">
    <property type="term" value="C:membrane"/>
    <property type="evidence" value="ECO:0007669"/>
    <property type="project" value="UniProtKB-SubCell"/>
</dbReference>
<feature type="region of interest" description="Disordered" evidence="14">
    <location>
        <begin position="415"/>
        <end position="437"/>
    </location>
</feature>
<evidence type="ECO:0000256" key="14">
    <source>
        <dbReference type="SAM" id="MobiDB-lite"/>
    </source>
</evidence>
<keyword evidence="18" id="KW-1185">Reference proteome</keyword>
<feature type="compositionally biased region" description="Basic and acidic residues" evidence="14">
    <location>
        <begin position="1690"/>
        <end position="1730"/>
    </location>
</feature>
<feature type="compositionally biased region" description="Basic and acidic residues" evidence="14">
    <location>
        <begin position="1840"/>
        <end position="1857"/>
    </location>
</feature>
<feature type="domain" description="PDZ" evidence="17">
    <location>
        <begin position="501"/>
        <end position="570"/>
    </location>
</feature>
<dbReference type="InterPro" id="IPR008145">
    <property type="entry name" value="GK/Ca_channel_bsu"/>
</dbReference>
<dbReference type="FunFam" id="3.30.63.10:FF:000003">
    <property type="entry name" value="Membrane-associated guanylate kinase, WW and PDZ domain-containing protein 3 isoform 1"/>
    <property type="match status" value="1"/>
</dbReference>
<dbReference type="CDD" id="cd06735">
    <property type="entry name" value="PDZ5_MAGI-1_3-like"/>
    <property type="match status" value="1"/>
</dbReference>
<feature type="domain" description="Guanylate kinase-like" evidence="16">
    <location>
        <begin position="112"/>
        <end position="194"/>
    </location>
</feature>
<dbReference type="SMART" id="SM00456">
    <property type="entry name" value="WW"/>
    <property type="match status" value="2"/>
</dbReference>
<evidence type="ECO:0000256" key="8">
    <source>
        <dbReference type="ARBA" id="ARBA00022949"/>
    </source>
</evidence>
<feature type="domain" description="PDZ" evidence="17">
    <location>
        <begin position="17"/>
        <end position="100"/>
    </location>
</feature>
<dbReference type="Pfam" id="PF16666">
    <property type="entry name" value="MAGI_u5"/>
    <property type="match status" value="1"/>
</dbReference>
<feature type="domain" description="WW" evidence="15">
    <location>
        <begin position="319"/>
        <end position="352"/>
    </location>
</feature>
<sequence length="1933" mass="215085">MSKPALKKNHWTSRLNEVSVSKDARGELNVPLRGGAENGEFAYIGPLNHNAVVYKSGKLGEGELLLEVENLSISGLPLYDIYTVLKNCKGPARFKTVRQGKTKGSKLTKDLKQYLSQRFQKSSPDHELQQTIRDNLYRHAVPCTTRAPREGEVPGVDYDFLSVEQFLELEKSGTLLEIGTYDGNYYGTPKPPVQPPSGKVISSSGNSGDAPLPDGLRSSLPGSQHSTPRRSKSYNDMHNAGLVPGEQQQEDDEDLHDMNSSFTGDSSELDEIHHSVRPFAPRQSDLSYAGTTPSPPAITESTQQTHTHLSHPPPEDPLGPLPDNWEMAYTENGEVYFIDHNTRTTSWIDPRCLDKPQKPLEESEDDEGVHTEELDNDLELPPGWEKIDDPVYGVYYVDHINRKTQYENPVLEAKKRRQLEQQQPQQPQPQSQQPPEGERYIREWIEDSTMAGAPLASYAANHQETYRDPQTGPAVPNAMGQKRGKPFFTRNRSELKGTFINTKLKKSRRGFGFTVVGGDEPDEFLQIKSLVLDGPAALDGKMETGDVIVSVNDTCVLGYTHAQVVKIFQSIPIGSMVNLELCRGYPLPFDPDDPNTSLVTSVAILDNKEPIIVNGQEPSNSYDSPSSHGSQNNNNGPTNSGVPVNGLPRPHSPSTEVASDTSSQHGYPSDVVTLASSIATQPELITVHMEKGDKGFGFTIADSPGGGGQRVKQIVDYPRCRGLREGDIIVEVNKRNVQSMSHNQVVDLLSKCPKGSEVTMLVQRGVAPAKKSPKLDDSEVESSYTDNSRRDDFELDPPYGVNTRRDEFEPDPRYRENIRRDNFAMAPPNRDYRRRDDFEVASSYADSTRRDDFEPGPRYRDNTRRDNFAMAPPYRDNRIRNDFDVESSYTDNSRRDDFEPDPRYRENIRRDNFAMAPPYRDNRIRDDFDAESSYTDNSRRDDFEMDPRYRAYGSRDDFAMAPPYNDYSRRLSRKDSQNSSQHSVSSHRSAHTDSPVHSSLAPALSESNAPPPPSQPLPGLPIQDSPGDGTIQRKPDPFKIWAQSRSMYESRLPDFQEQDIFLWRKDTGFGFRILGGNEPGEPIYIGHIVKYGAADEDGRLRSGDELICVDGTAVVGKSHQLVVQLMQQAAKQGHVNLTVRRKSTYAVKAEGDMPPSPASSHHSSTQAPSLTEDIGKRTPQGSQNSLNTVSSGSGSTSGIGSGGGGGVGGGGGGSAVVAAAAATTSSQPPIATPAVVSSGLQPYDVEIRRGENEGFGFVIVSSVSRPEAGTTFAGNACVAMPHKIGRIIEGSPADRCGKLKVGDRILAVNGCSITNKSHSDIVNLIKEAGNTVTLRIIPGDESSNASLLTNAEKIATITTTHTAQQQAAPEARTNTKPKQESFAPQAAPPQPPTQQPPSTQDSEFYSVDLERDNKGFGFSLRGGREYNMDLYVLRLAEDGAAVRNGKMMVGDEILEINGESTKGMKHARAIELIKNGGRRVHLVLKRGDGSVPEYDDSTNNISAANPASGVQNAAEVNTLPPNGAPSESSDPPEPQQSSRSKKEPGRRSHGTGRHTHSNHRHHSPSKKTSTGKHKGKKSTGKNTPKKKDDKKSDGRHRHRSRHRSPHKGHTRSRSADNVLDDRHGGQRRGRSPDRRHRRHRSPHRSPRRSPYRSPRRSPYRSPHRSPHRHRSPYRTRQQSPTRRRAQSSDPYRRYRSPERQTRSTEKPIADEPVLKEPIKTPESTFRLEDSILRESPALDRLNREVTPPLRREDRLYGEDSLLMKASTLDRSYRGGDNLLKDMASRNQRDITLPRLRTPDSDSAYKKYSTLLRGRSTERFDSTQLSGRSTERFDSTQLRGRSTERFDRDERYPSRDSTPEPWYRSRSLGRDISPIRSFRRDDSEDEEDDDNFVAAQVTQYYSTVKNKTNTSRSSKPTLPEPKKTYKENPKDLSI</sequence>
<feature type="domain" description="WW" evidence="15">
    <location>
        <begin position="378"/>
        <end position="411"/>
    </location>
</feature>
<dbReference type="InterPro" id="IPR036034">
    <property type="entry name" value="PDZ_sf"/>
</dbReference>
<feature type="compositionally biased region" description="Basic and acidic residues" evidence="14">
    <location>
        <begin position="351"/>
        <end position="361"/>
    </location>
</feature>
<dbReference type="SUPFAM" id="SSF50156">
    <property type="entry name" value="PDZ domain-like"/>
    <property type="match status" value="6"/>
</dbReference>
<reference evidence="19" key="1">
    <citation type="submission" date="2025-08" db="UniProtKB">
        <authorList>
            <consortium name="RefSeq"/>
        </authorList>
    </citation>
    <scope>IDENTIFICATION</scope>
</reference>
<evidence type="ECO:0000256" key="9">
    <source>
        <dbReference type="ARBA" id="ARBA00023136"/>
    </source>
</evidence>
<keyword evidence="7" id="KW-0067">ATP-binding</keyword>
<keyword evidence="19" id="KW-0418">Kinase</keyword>
<dbReference type="FunFam" id="2.30.42.10:FF:000012">
    <property type="entry name" value="Membrane associated guanylate kinase, WW and PDZ domain containing 1"/>
    <property type="match status" value="1"/>
</dbReference>
<dbReference type="GO" id="GO:0005737">
    <property type="term" value="C:cytoplasm"/>
    <property type="evidence" value="ECO:0007669"/>
    <property type="project" value="UniProtKB-ARBA"/>
</dbReference>
<dbReference type="PANTHER" id="PTHR10316:SF12">
    <property type="entry name" value="MEMBRANE-ASSOCIATED GUANYLATE KINASE, WW AND PDZ DOMAIN-CONTAINING PROTEIN 1"/>
    <property type="match status" value="1"/>
</dbReference>
<keyword evidence="5" id="KW-0677">Repeat</keyword>
<dbReference type="Gene3D" id="2.30.42.10">
    <property type="match status" value="6"/>
</dbReference>
<comment type="function">
    <text evidence="10">Plays a role in coupling actin fibers to cell junctions in endothelial cells, via its interaction with AMOTL2 and CDH5. May regulate acid-induced ASIC3 currents by modulating its expression at the cell surface.</text>
</comment>
<evidence type="ECO:0000256" key="12">
    <source>
        <dbReference type="ARBA" id="ARBA00078448"/>
    </source>
</evidence>
<dbReference type="FunFam" id="2.30.42.10:FF:000042">
    <property type="entry name" value="Membrane-associated guanylate kinase, WW and PDZ domain-containing protein 3 isoform 1"/>
    <property type="match status" value="1"/>
</dbReference>
<feature type="compositionally biased region" description="Pro residues" evidence="14">
    <location>
        <begin position="311"/>
        <end position="320"/>
    </location>
</feature>
<feature type="region of interest" description="Disordered" evidence="14">
    <location>
        <begin position="466"/>
        <end position="485"/>
    </location>
</feature>
<feature type="region of interest" description="Disordered" evidence="14">
    <location>
        <begin position="1902"/>
        <end position="1933"/>
    </location>
</feature>
<evidence type="ECO:0000256" key="13">
    <source>
        <dbReference type="ARBA" id="ARBA00079517"/>
    </source>
</evidence>
<feature type="compositionally biased region" description="Low complexity" evidence="14">
    <location>
        <begin position="421"/>
        <end position="435"/>
    </location>
</feature>
<feature type="region of interest" description="Disordered" evidence="14">
    <location>
        <begin position="764"/>
        <end position="1035"/>
    </location>
</feature>
<dbReference type="GO" id="GO:0016301">
    <property type="term" value="F:kinase activity"/>
    <property type="evidence" value="ECO:0007669"/>
    <property type="project" value="UniProtKB-KW"/>
</dbReference>
<feature type="compositionally biased region" description="Polar residues" evidence="14">
    <location>
        <begin position="652"/>
        <end position="666"/>
    </location>
</feature>
<evidence type="ECO:0000256" key="6">
    <source>
        <dbReference type="ARBA" id="ARBA00022741"/>
    </source>
</evidence>
<feature type="compositionally biased region" description="Basic and acidic residues" evidence="14">
    <location>
        <begin position="1919"/>
        <end position="1933"/>
    </location>
</feature>
<dbReference type="InterPro" id="IPR036020">
    <property type="entry name" value="WW_dom_sf"/>
</dbReference>
<evidence type="ECO:0000259" key="17">
    <source>
        <dbReference type="PROSITE" id="PS50106"/>
    </source>
</evidence>
<dbReference type="Gene3D" id="2.20.70.10">
    <property type="match status" value="2"/>
</dbReference>
<dbReference type="InterPro" id="IPR008144">
    <property type="entry name" value="Guanylate_kin-like_dom"/>
</dbReference>
<dbReference type="SMART" id="SM00228">
    <property type="entry name" value="PDZ"/>
    <property type="match status" value="6"/>
</dbReference>
<dbReference type="SUPFAM" id="SSF51045">
    <property type="entry name" value="WW domain"/>
    <property type="match status" value="2"/>
</dbReference>
<keyword evidence="3" id="KW-0796">Tight junction</keyword>
<dbReference type="SUPFAM" id="SSF52540">
    <property type="entry name" value="P-loop containing nucleoside triphosphate hydrolases"/>
    <property type="match status" value="1"/>
</dbReference>
<dbReference type="FunFam" id="2.30.42.10:FF:000006">
    <property type="entry name" value="Membrane associated guanylate kinase, WW and PDZ domain containing 1"/>
    <property type="match status" value="1"/>
</dbReference>
<feature type="domain" description="PDZ" evidence="17">
    <location>
        <begin position="686"/>
        <end position="764"/>
    </location>
</feature>
<feature type="compositionally biased region" description="Basic and acidic residues" evidence="14">
    <location>
        <begin position="967"/>
        <end position="976"/>
    </location>
</feature>
<dbReference type="FunFam" id="2.20.70.10:FF:000001">
    <property type="entry name" value="Membrane-associated guanylate kinase, WW and PDZ domain-containing protein 1"/>
    <property type="match status" value="1"/>
</dbReference>
<keyword evidence="6" id="KW-0547">Nucleotide-binding</keyword>
<feature type="compositionally biased region" description="Low complexity" evidence="14">
    <location>
        <begin position="1158"/>
        <end position="1169"/>
    </location>
</feature>
<dbReference type="CDD" id="cd06730">
    <property type="entry name" value="PDZ0_MAGI-1_3-like"/>
    <property type="match status" value="1"/>
</dbReference>
<dbReference type="GO" id="GO:0005923">
    <property type="term" value="C:bicellular tight junction"/>
    <property type="evidence" value="ECO:0007669"/>
    <property type="project" value="UniProtKB-SubCell"/>
</dbReference>
<feature type="compositionally biased region" description="Pro residues" evidence="14">
    <location>
        <begin position="1386"/>
        <end position="1395"/>
    </location>
</feature>
<feature type="domain" description="PDZ" evidence="17">
    <location>
        <begin position="1244"/>
        <end position="1340"/>
    </location>
</feature>
<dbReference type="RefSeq" id="XP_005731257.1">
    <property type="nucleotide sequence ID" value="XM_005731200.1"/>
</dbReference>
<keyword evidence="9" id="KW-0472">Membrane</keyword>
<accession>A0A9Y3R1C9</accession>
<feature type="region of interest" description="Disordered" evidence="14">
    <location>
        <begin position="280"/>
        <end position="321"/>
    </location>
</feature>
<dbReference type="FunFam" id="2.30.42.10:FF:000005">
    <property type="entry name" value="Membrane associated guanylate kinase, WW and PDZ domain containing 1"/>
    <property type="match status" value="1"/>
</dbReference>
<dbReference type="CDD" id="cd06731">
    <property type="entry name" value="PDZ1_MAGI-1_3-like"/>
    <property type="match status" value="1"/>
</dbReference>
<feature type="region of interest" description="Disordered" evidence="14">
    <location>
        <begin position="1514"/>
        <end position="1730"/>
    </location>
</feature>
<feature type="compositionally biased region" description="Basic and acidic residues" evidence="14">
    <location>
        <begin position="937"/>
        <end position="958"/>
    </location>
</feature>
<feature type="compositionally biased region" description="Basic residues" evidence="14">
    <location>
        <begin position="1625"/>
        <end position="1673"/>
    </location>
</feature>
<keyword evidence="8" id="KW-0965">Cell junction</keyword>
<dbReference type="CDD" id="cd00201">
    <property type="entry name" value="WW"/>
    <property type="match status" value="2"/>
</dbReference>
<dbReference type="Pfam" id="PF00625">
    <property type="entry name" value="Guanylate_kin"/>
    <property type="match status" value="1"/>
</dbReference>
<dbReference type="PANTHER" id="PTHR10316">
    <property type="entry name" value="MEMBRANE ASSOCIATED GUANYLATE KINASE-RELATED"/>
    <property type="match status" value="1"/>
</dbReference>
<proteinExistence type="predicted"/>
<evidence type="ECO:0000259" key="15">
    <source>
        <dbReference type="PROSITE" id="PS50020"/>
    </source>
</evidence>
<evidence type="ECO:0000256" key="10">
    <source>
        <dbReference type="ARBA" id="ARBA00058771"/>
    </source>
</evidence>
<dbReference type="Pfam" id="PF16663">
    <property type="entry name" value="MAGI_u1"/>
    <property type="match status" value="1"/>
</dbReference>
<feature type="compositionally biased region" description="Basic and acidic residues" evidence="14">
    <location>
        <begin position="892"/>
        <end position="912"/>
    </location>
</feature>
<dbReference type="SMART" id="SM00072">
    <property type="entry name" value="GuKc"/>
    <property type="match status" value="1"/>
</dbReference>
<evidence type="ECO:0000256" key="5">
    <source>
        <dbReference type="ARBA" id="ARBA00022737"/>
    </source>
</evidence>
<feature type="compositionally biased region" description="Basic residues" evidence="14">
    <location>
        <begin position="1593"/>
        <end position="1612"/>
    </location>
</feature>
<feature type="compositionally biased region" description="Low complexity" evidence="14">
    <location>
        <begin position="977"/>
        <end position="987"/>
    </location>
</feature>
<dbReference type="GeneID" id="102211859"/>
<dbReference type="InterPro" id="IPR020590">
    <property type="entry name" value="Guanylate_kinase_CS"/>
</dbReference>
<dbReference type="Pfam" id="PF00397">
    <property type="entry name" value="WW"/>
    <property type="match status" value="2"/>
</dbReference>
<evidence type="ECO:0000259" key="16">
    <source>
        <dbReference type="PROSITE" id="PS50052"/>
    </source>
</evidence>
<dbReference type="InterPro" id="IPR001202">
    <property type="entry name" value="WW_dom"/>
</dbReference>
<feature type="compositionally biased region" description="Polar residues" evidence="14">
    <location>
        <begin position="1497"/>
        <end position="1508"/>
    </location>
</feature>
<dbReference type="CDD" id="cd06734">
    <property type="entry name" value="PDZ4_MAGI-1_3-like"/>
    <property type="match status" value="1"/>
</dbReference>
<feature type="compositionally biased region" description="Pro residues" evidence="14">
    <location>
        <begin position="1009"/>
        <end position="1019"/>
    </location>
</feature>
<dbReference type="Pfam" id="PF00595">
    <property type="entry name" value="PDZ"/>
    <property type="match status" value="5"/>
</dbReference>
<dbReference type="Proteomes" id="UP000695023">
    <property type="component" value="Unplaced"/>
</dbReference>
<dbReference type="InterPro" id="IPR001478">
    <property type="entry name" value="PDZ"/>
</dbReference>
<evidence type="ECO:0000256" key="11">
    <source>
        <dbReference type="ARBA" id="ARBA00070829"/>
    </source>
</evidence>
<evidence type="ECO:0000256" key="7">
    <source>
        <dbReference type="ARBA" id="ARBA00022840"/>
    </source>
</evidence>
<feature type="compositionally biased region" description="Basic residues" evidence="14">
    <location>
        <begin position="1547"/>
        <end position="1579"/>
    </location>
</feature>
<feature type="compositionally biased region" description="Basic and acidic residues" evidence="14">
    <location>
        <begin position="803"/>
        <end position="822"/>
    </location>
</feature>
<keyword evidence="4" id="KW-0597">Phosphoprotein</keyword>
<feature type="region of interest" description="Disordered" evidence="14">
    <location>
        <begin position="187"/>
        <end position="266"/>
    </location>
</feature>
<gene>
    <name evidence="19" type="primary">magi1b</name>
</gene>
<dbReference type="PROSITE" id="PS00856">
    <property type="entry name" value="GUANYLATE_KINASE_1"/>
    <property type="match status" value="1"/>
</dbReference>
<dbReference type="CTD" id="474349"/>
<protein>
    <recommendedName>
        <fullName evidence="11">Membrane-associated guanylate kinase, WW and PDZ domain-containing protein 1</fullName>
    </recommendedName>
    <alternativeName>
        <fullName evidence="12">BAI1-associated protein 1</fullName>
    </alternativeName>
    <alternativeName>
        <fullName evidence="13">Membrane-associated guanylate kinase inverted 1</fullName>
    </alternativeName>
</protein>
<name>A0A9Y3R1C9_9CICH</name>
<dbReference type="PROSITE" id="PS50052">
    <property type="entry name" value="GUANYLATE_KINASE_2"/>
    <property type="match status" value="1"/>
</dbReference>
<dbReference type="GO" id="GO:0005634">
    <property type="term" value="C:nucleus"/>
    <property type="evidence" value="ECO:0007669"/>
    <property type="project" value="UniProtKB-ARBA"/>
</dbReference>
<feature type="compositionally biased region" description="Polar residues" evidence="14">
    <location>
        <begin position="616"/>
        <end position="642"/>
    </location>
</feature>
<keyword evidence="19" id="KW-0808">Transferase</keyword>
<evidence type="ECO:0000313" key="18">
    <source>
        <dbReference type="Proteomes" id="UP000695023"/>
    </source>
</evidence>
<feature type="region of interest" description="Disordered" evidence="14">
    <location>
        <begin position="613"/>
        <end position="668"/>
    </location>
</feature>
<feature type="domain" description="PDZ" evidence="17">
    <location>
        <begin position="1406"/>
        <end position="1488"/>
    </location>
</feature>
<organism evidence="18 19">
    <name type="scientific">Pundamilia nyererei</name>
    <dbReference type="NCBI Taxonomy" id="303518"/>
    <lineage>
        <taxon>Eukaryota</taxon>
        <taxon>Metazoa</taxon>
        <taxon>Chordata</taxon>
        <taxon>Craniata</taxon>
        <taxon>Vertebrata</taxon>
        <taxon>Euteleostomi</taxon>
        <taxon>Actinopterygii</taxon>
        <taxon>Neopterygii</taxon>
        <taxon>Teleostei</taxon>
        <taxon>Neoteleostei</taxon>
        <taxon>Acanthomorphata</taxon>
        <taxon>Ovalentaria</taxon>
        <taxon>Cichlomorphae</taxon>
        <taxon>Cichliformes</taxon>
        <taxon>Cichlidae</taxon>
        <taxon>African cichlids</taxon>
        <taxon>Pseudocrenilabrinae</taxon>
        <taxon>Haplochromini</taxon>
        <taxon>Pundamilia</taxon>
    </lineage>
</organism>
<comment type="subcellular location">
    <subcellularLocation>
        <location evidence="2">Cell junction</location>
        <location evidence="2">Tight junction</location>
    </subcellularLocation>
    <subcellularLocation>
        <location evidence="1">Membrane</location>
        <topology evidence="1">Peripheral membrane protein</topology>
    </subcellularLocation>
</comment>
<dbReference type="InterPro" id="IPR027417">
    <property type="entry name" value="P-loop_NTPase"/>
</dbReference>